<dbReference type="KEGG" id="nay:HYG81_13755"/>
<keyword evidence="5" id="KW-1185">Reference proteome</keyword>
<evidence type="ECO:0000259" key="3">
    <source>
        <dbReference type="PROSITE" id="PS51462"/>
    </source>
</evidence>
<dbReference type="GeneID" id="56144290"/>
<dbReference type="CDD" id="cd03424">
    <property type="entry name" value="NUDIX_ADPRase_Nudt5_UGPPase_Nudt14"/>
    <property type="match status" value="1"/>
</dbReference>
<dbReference type="PROSITE" id="PS51462">
    <property type="entry name" value="NUDIX"/>
    <property type="match status" value="1"/>
</dbReference>
<dbReference type="Pfam" id="PF00293">
    <property type="entry name" value="NUDIX"/>
    <property type="match status" value="1"/>
</dbReference>
<organism evidence="4 5">
    <name type="scientific">Natrinema zhouii</name>
    <dbReference type="NCBI Taxonomy" id="1710539"/>
    <lineage>
        <taxon>Archaea</taxon>
        <taxon>Methanobacteriati</taxon>
        <taxon>Methanobacteriota</taxon>
        <taxon>Stenosarchaea group</taxon>
        <taxon>Halobacteria</taxon>
        <taxon>Halobacteriales</taxon>
        <taxon>Natrialbaceae</taxon>
        <taxon>Natrinema</taxon>
    </lineage>
</organism>
<gene>
    <name evidence="4" type="ORF">HYG81_13755</name>
</gene>
<name>A0A7D6CPL4_9EURY</name>
<dbReference type="PANTHER" id="PTHR11839:SF18">
    <property type="entry name" value="NUDIX HYDROLASE DOMAIN-CONTAINING PROTEIN"/>
    <property type="match status" value="1"/>
</dbReference>
<dbReference type="InterPro" id="IPR015797">
    <property type="entry name" value="NUDIX_hydrolase-like_dom_sf"/>
</dbReference>
<dbReference type="GO" id="GO:0006753">
    <property type="term" value="P:nucleoside phosphate metabolic process"/>
    <property type="evidence" value="ECO:0007669"/>
    <property type="project" value="TreeGrafter"/>
</dbReference>
<dbReference type="SUPFAM" id="SSF55811">
    <property type="entry name" value="Nudix"/>
    <property type="match status" value="1"/>
</dbReference>
<sequence length="189" mass="20892">MPTDPLAWDTRDRRVAYSCPGFDIVNESVRLPDGTESEFDYLSDSPSVCVLPFTPDGDVVCIEEWRQAVSRISRGLPVGGVEPNDDDLEAAARRELAEETGYEADGLESLVTVEPANGIADSVLHFFVADGCRPTAEQRLDHNESIRPMELPLEELIDAVVTGEIRDGRTVLAVSYYRLIDPDRGPTRK</sequence>
<evidence type="ECO:0000313" key="5">
    <source>
        <dbReference type="Proteomes" id="UP000510869"/>
    </source>
</evidence>
<evidence type="ECO:0000256" key="1">
    <source>
        <dbReference type="ARBA" id="ARBA00001946"/>
    </source>
</evidence>
<proteinExistence type="predicted"/>
<dbReference type="GO" id="GO:0019693">
    <property type="term" value="P:ribose phosphate metabolic process"/>
    <property type="evidence" value="ECO:0007669"/>
    <property type="project" value="TreeGrafter"/>
</dbReference>
<dbReference type="PANTHER" id="PTHR11839">
    <property type="entry name" value="UDP/ADP-SUGAR PYROPHOSPHATASE"/>
    <property type="match status" value="1"/>
</dbReference>
<dbReference type="InterPro" id="IPR000086">
    <property type="entry name" value="NUDIX_hydrolase_dom"/>
</dbReference>
<dbReference type="GO" id="GO:0016787">
    <property type="term" value="F:hydrolase activity"/>
    <property type="evidence" value="ECO:0007669"/>
    <property type="project" value="UniProtKB-KW"/>
</dbReference>
<accession>A0A7D6CPL4</accession>
<keyword evidence="2 4" id="KW-0378">Hydrolase</keyword>
<dbReference type="RefSeq" id="WP_180840340.1">
    <property type="nucleotide sequence ID" value="NZ_CP059154.1"/>
</dbReference>
<dbReference type="Gene3D" id="3.90.79.10">
    <property type="entry name" value="Nucleoside Triphosphate Pyrophosphohydrolase"/>
    <property type="match status" value="1"/>
</dbReference>
<evidence type="ECO:0000256" key="2">
    <source>
        <dbReference type="ARBA" id="ARBA00022801"/>
    </source>
</evidence>
<reference evidence="4 5" key="1">
    <citation type="submission" date="2020-07" db="EMBL/GenBank/DDBJ databases">
        <title>Natrinema (YPL30) sp. nov. and Haloterrigena xxxxxx (YPL8) sp. nov., isolated from a salt mine.</title>
        <authorList>
            <person name="Cui H."/>
        </authorList>
    </citation>
    <scope>NUCLEOTIDE SEQUENCE [LARGE SCALE GENOMIC DNA]</scope>
    <source>
        <strain evidence="4 5">YPL13</strain>
    </source>
</reference>
<evidence type="ECO:0000313" key="4">
    <source>
        <dbReference type="EMBL" id="QLK25150.1"/>
    </source>
</evidence>
<dbReference type="AlphaFoldDB" id="A0A7D6CPL4"/>
<dbReference type="Proteomes" id="UP000510869">
    <property type="component" value="Chromosome"/>
</dbReference>
<feature type="domain" description="Nudix hydrolase" evidence="3">
    <location>
        <begin position="43"/>
        <end position="173"/>
    </location>
</feature>
<protein>
    <submittedName>
        <fullName evidence="4">NUDIX hydrolase</fullName>
    </submittedName>
</protein>
<comment type="cofactor">
    <cofactor evidence="1">
        <name>Mg(2+)</name>
        <dbReference type="ChEBI" id="CHEBI:18420"/>
    </cofactor>
</comment>
<dbReference type="EMBL" id="CP059154">
    <property type="protein sequence ID" value="QLK25150.1"/>
    <property type="molecule type" value="Genomic_DNA"/>
</dbReference>
<dbReference type="OrthoDB" id="104705at2157"/>